<gene>
    <name evidence="1" type="ORF">HMPREF0281_02382</name>
</gene>
<sequence length="64" mass="7418">MYLNWLGFTHYLRKVFATSQSKNGDKILRLLCLNIDEHLSSTICVAQSLSIFRRRLVIGEPHGR</sequence>
<name>A0ABP2ICF2_CORAM</name>
<protein>
    <submittedName>
        <fullName evidence="1">Uncharacterized protein</fullName>
    </submittedName>
</protein>
<dbReference type="EMBL" id="ADNS01000031">
    <property type="protein sequence ID" value="EFG80288.1"/>
    <property type="molecule type" value="Genomic_DNA"/>
</dbReference>
<keyword evidence="2" id="KW-1185">Reference proteome</keyword>
<reference evidence="1 2" key="1">
    <citation type="submission" date="2010-04" db="EMBL/GenBank/DDBJ databases">
        <authorList>
            <person name="Weinstock G."/>
            <person name="Sodergren E."/>
            <person name="Clifton S."/>
            <person name="Fulton L."/>
            <person name="Fulton B."/>
            <person name="Courtney L."/>
            <person name="Fronick C."/>
            <person name="Harrison M."/>
            <person name="Strong C."/>
            <person name="Farmer C."/>
            <person name="Delahaunty K."/>
            <person name="Markovic C."/>
            <person name="Hall O."/>
            <person name="Minx P."/>
            <person name="Tomlinson C."/>
            <person name="Mitreva M."/>
            <person name="Hou S."/>
            <person name="Wollam A."/>
            <person name="Pepin K.H."/>
            <person name="Johnson M."/>
            <person name="Bhonagiri V."/>
            <person name="Zhang X."/>
            <person name="Suruliraj S."/>
            <person name="Warren W."/>
            <person name="Chinwalla A."/>
            <person name="Mardis E.R."/>
            <person name="Wilson R.K."/>
        </authorList>
    </citation>
    <scope>NUCLEOTIDE SEQUENCE [LARGE SCALE GENOMIC DNA]</scope>
    <source>
        <strain evidence="1 2">DSM 20306</strain>
    </source>
</reference>
<accession>A0ABP2ICF2</accession>
<evidence type="ECO:0000313" key="1">
    <source>
        <dbReference type="EMBL" id="EFG80288.1"/>
    </source>
</evidence>
<evidence type="ECO:0000313" key="2">
    <source>
        <dbReference type="Proteomes" id="UP000006015"/>
    </source>
</evidence>
<proteinExistence type="predicted"/>
<comment type="caution">
    <text evidence="1">The sequence shown here is derived from an EMBL/GenBank/DDBJ whole genome shotgun (WGS) entry which is preliminary data.</text>
</comment>
<organism evidence="1 2">
    <name type="scientific">Corynebacterium ammoniagenes DSM 20306</name>
    <dbReference type="NCBI Taxonomy" id="649754"/>
    <lineage>
        <taxon>Bacteria</taxon>
        <taxon>Bacillati</taxon>
        <taxon>Actinomycetota</taxon>
        <taxon>Actinomycetes</taxon>
        <taxon>Mycobacteriales</taxon>
        <taxon>Corynebacteriaceae</taxon>
        <taxon>Corynebacterium</taxon>
    </lineage>
</organism>
<dbReference type="Proteomes" id="UP000006015">
    <property type="component" value="Unassembled WGS sequence"/>
</dbReference>